<gene>
    <name evidence="5" type="ORF">PTTT1_LOCUS46009</name>
</gene>
<dbReference type="InterPro" id="IPR011990">
    <property type="entry name" value="TPR-like_helical_dom_sf"/>
</dbReference>
<evidence type="ECO:0000256" key="3">
    <source>
        <dbReference type="PROSITE-ProRule" id="PRU00339"/>
    </source>
</evidence>
<keyword evidence="2 3" id="KW-0802">TPR repeat</keyword>
<dbReference type="PROSITE" id="PS50005">
    <property type="entry name" value="TPR"/>
    <property type="match status" value="1"/>
</dbReference>
<dbReference type="Gene3D" id="1.25.40.10">
    <property type="entry name" value="Tetratricopeptide repeat domain"/>
    <property type="match status" value="2"/>
</dbReference>
<dbReference type="SUPFAM" id="SSF48452">
    <property type="entry name" value="TPR-like"/>
    <property type="match status" value="1"/>
</dbReference>
<feature type="region of interest" description="Disordered" evidence="4">
    <location>
        <begin position="82"/>
        <end position="101"/>
    </location>
</feature>
<dbReference type="Proteomes" id="UP000836788">
    <property type="component" value="Chromosome 6"/>
</dbReference>
<dbReference type="AlphaFoldDB" id="A0A8J9XBL9"/>
<dbReference type="EMBL" id="OU594947">
    <property type="protein sequence ID" value="CAG9290823.1"/>
    <property type="molecule type" value="Genomic_DNA"/>
</dbReference>
<accession>A0A8J9XBL9</accession>
<protein>
    <submittedName>
        <fullName evidence="5">Uncharacterized protein</fullName>
    </submittedName>
</protein>
<organism evidence="5">
    <name type="scientific">Phaeodactylum tricornutum</name>
    <name type="common">Diatom</name>
    <dbReference type="NCBI Taxonomy" id="2850"/>
    <lineage>
        <taxon>Eukaryota</taxon>
        <taxon>Sar</taxon>
        <taxon>Stramenopiles</taxon>
        <taxon>Ochrophyta</taxon>
        <taxon>Bacillariophyta</taxon>
        <taxon>Bacillariophyceae</taxon>
        <taxon>Bacillariophycidae</taxon>
        <taxon>Naviculales</taxon>
        <taxon>Phaeodactylaceae</taxon>
        <taxon>Phaeodactylum</taxon>
    </lineage>
</organism>
<dbReference type="PANTHER" id="PTHR45641">
    <property type="entry name" value="TETRATRICOPEPTIDE REPEAT PROTEIN (AFU_ORTHOLOGUE AFUA_6G03870)"/>
    <property type="match status" value="1"/>
</dbReference>
<name>A0A8J9XBL9_PHATR</name>
<dbReference type="Pfam" id="PF13424">
    <property type="entry name" value="TPR_12"/>
    <property type="match status" value="1"/>
</dbReference>
<feature type="region of interest" description="Disordered" evidence="4">
    <location>
        <begin position="1"/>
        <end position="25"/>
    </location>
</feature>
<evidence type="ECO:0000256" key="4">
    <source>
        <dbReference type="SAM" id="MobiDB-lite"/>
    </source>
</evidence>
<dbReference type="PANTHER" id="PTHR45641:SF19">
    <property type="entry name" value="NEPHROCYSTIN-3"/>
    <property type="match status" value="1"/>
</dbReference>
<evidence type="ECO:0000256" key="2">
    <source>
        <dbReference type="ARBA" id="ARBA00022803"/>
    </source>
</evidence>
<feature type="repeat" description="TPR" evidence="3">
    <location>
        <begin position="126"/>
        <end position="159"/>
    </location>
</feature>
<dbReference type="SMART" id="SM00028">
    <property type="entry name" value="TPR"/>
    <property type="match status" value="5"/>
</dbReference>
<evidence type="ECO:0000313" key="5">
    <source>
        <dbReference type="EMBL" id="CAG9290823.1"/>
    </source>
</evidence>
<reference evidence="5" key="1">
    <citation type="submission" date="2022-02" db="EMBL/GenBank/DDBJ databases">
        <authorList>
            <person name="Giguere J D."/>
        </authorList>
    </citation>
    <scope>NUCLEOTIDE SEQUENCE</scope>
    <source>
        <strain evidence="5">CCAP 1055/1</strain>
    </source>
</reference>
<sequence>MSPLKFQPVADSPPLSPETKQASKVTAITSTRTVTDIYLPSRSRTLSVNSQQSNAGSRIEVTAKLLRSISSRNTTGTIVLKSTTGSAPRHHNRSSPKFDYPENVSELKGALQRRQNYIGKTHPSIGSLWNRIGNVHFRQGARHDAVFSYRNALVCDPGSHYGAAYANLGTVYGSLGSLDLAIVASHKALRNYKVDCGSEGKLANTDAIANVYHQLGLCQSLQGHYQLASSFLERSLEIRRSVNGPRHATVAKAFDKLGHVHALLGDYQISIQYHEKAGEIFLAVGFSLIPTLQKIAQLHVLRRNYTDAAIALRQIFSLQKGAGSDFDVQAAYGTLQRRRHMYTWTHQANLAEQCHKESMRFREKYGETEFL</sequence>
<keyword evidence="1" id="KW-0677">Repeat</keyword>
<proteinExistence type="predicted"/>
<dbReference type="InterPro" id="IPR019734">
    <property type="entry name" value="TPR_rpt"/>
</dbReference>
<evidence type="ECO:0000256" key="1">
    <source>
        <dbReference type="ARBA" id="ARBA00022737"/>
    </source>
</evidence>